<evidence type="ECO:0000313" key="4">
    <source>
        <dbReference type="Proteomes" id="UP000236592"/>
    </source>
</evidence>
<evidence type="ECO:0008006" key="5">
    <source>
        <dbReference type="Google" id="ProtNLM"/>
    </source>
</evidence>
<accession>A0A2I7SKP3</accession>
<dbReference type="Proteomes" id="UP000236592">
    <property type="component" value="Chromosome"/>
</dbReference>
<keyword evidence="1" id="KW-1133">Transmembrane helix</keyword>
<evidence type="ECO:0000313" key="3">
    <source>
        <dbReference type="EMBL" id="AUS06478.1"/>
    </source>
</evidence>
<feature type="signal peptide" evidence="2">
    <location>
        <begin position="1"/>
        <end position="19"/>
    </location>
</feature>
<reference evidence="4" key="1">
    <citation type="submission" date="2018-01" db="EMBL/GenBank/DDBJ databases">
        <title>Complete genome of Tamlana sp. UJ94.</title>
        <authorList>
            <person name="Jung J."/>
            <person name="Chung D."/>
            <person name="Bae S.S."/>
            <person name="Baek K."/>
        </authorList>
    </citation>
    <scope>NUCLEOTIDE SEQUENCE [LARGE SCALE GENOMIC DNA]</scope>
    <source>
        <strain evidence="4">UJ94</strain>
    </source>
</reference>
<proteinExistence type="predicted"/>
<name>A0A2I7SKP3_9FLAO</name>
<dbReference type="RefSeq" id="WP_102996429.1">
    <property type="nucleotide sequence ID" value="NZ_CP025938.1"/>
</dbReference>
<dbReference type="OrthoDB" id="1367533at2"/>
<keyword evidence="4" id="KW-1185">Reference proteome</keyword>
<organism evidence="3 4">
    <name type="scientific">Pseudotamlana carrageenivorans</name>
    <dbReference type="NCBI Taxonomy" id="2069432"/>
    <lineage>
        <taxon>Bacteria</taxon>
        <taxon>Pseudomonadati</taxon>
        <taxon>Bacteroidota</taxon>
        <taxon>Flavobacteriia</taxon>
        <taxon>Flavobacteriales</taxon>
        <taxon>Flavobacteriaceae</taxon>
        <taxon>Pseudotamlana</taxon>
    </lineage>
</organism>
<keyword evidence="2" id="KW-0732">Signal</keyword>
<keyword evidence="1" id="KW-0812">Transmembrane</keyword>
<gene>
    <name evidence="3" type="ORF">C1A40_13945</name>
</gene>
<dbReference type="PROSITE" id="PS51257">
    <property type="entry name" value="PROKAR_LIPOPROTEIN"/>
    <property type="match status" value="1"/>
</dbReference>
<sequence>MTCSKLFFILLLAFSFATSCRNTRQVVEKNTIQKERILKSEITFRDTVFFAPASQTSLKLPFKDCLKGFKKPQVFTQKNGNATVKLKVNTDTIVVTAKCDSLAIAAKIKQYYLKELNRIENDLNNLEVRTKGVSIFQTILYALSAFAIGLGVGVLLKTLKLI</sequence>
<feature type="chain" id="PRO_5014351805" description="Lipoprotein" evidence="2">
    <location>
        <begin position="20"/>
        <end position="162"/>
    </location>
</feature>
<evidence type="ECO:0000256" key="1">
    <source>
        <dbReference type="SAM" id="Phobius"/>
    </source>
</evidence>
<dbReference type="InterPro" id="IPR010916">
    <property type="entry name" value="TonB_box_CS"/>
</dbReference>
<dbReference type="PROSITE" id="PS00430">
    <property type="entry name" value="TONB_DEPENDENT_REC_1"/>
    <property type="match status" value="1"/>
</dbReference>
<dbReference type="KEGG" id="taj:C1A40_13945"/>
<keyword evidence="1" id="KW-0472">Membrane</keyword>
<feature type="transmembrane region" description="Helical" evidence="1">
    <location>
        <begin position="135"/>
        <end position="156"/>
    </location>
</feature>
<dbReference type="EMBL" id="CP025938">
    <property type="protein sequence ID" value="AUS06478.1"/>
    <property type="molecule type" value="Genomic_DNA"/>
</dbReference>
<evidence type="ECO:0000256" key="2">
    <source>
        <dbReference type="SAM" id="SignalP"/>
    </source>
</evidence>
<protein>
    <recommendedName>
        <fullName evidence="5">Lipoprotein</fullName>
    </recommendedName>
</protein>
<dbReference type="AlphaFoldDB" id="A0A2I7SKP3"/>